<evidence type="ECO:0000313" key="3">
    <source>
        <dbReference type="EMBL" id="MCW1922335.1"/>
    </source>
</evidence>
<proteinExistence type="predicted"/>
<dbReference type="InterPro" id="IPR013430">
    <property type="entry name" value="Toxin_antidote_HigA"/>
</dbReference>
<gene>
    <name evidence="3" type="ORF">OKA05_07205</name>
</gene>
<dbReference type="NCBIfam" id="TIGR02607">
    <property type="entry name" value="antidote_HigA"/>
    <property type="match status" value="1"/>
</dbReference>
<name>A0ABT3GFF6_9BACT</name>
<comment type="caution">
    <text evidence="3">The sequence shown here is derived from an EMBL/GenBank/DDBJ whole genome shotgun (WGS) entry which is preliminary data.</text>
</comment>
<dbReference type="SMART" id="SM00530">
    <property type="entry name" value="HTH_XRE"/>
    <property type="match status" value="1"/>
</dbReference>
<keyword evidence="1" id="KW-0238">DNA-binding</keyword>
<dbReference type="RefSeq" id="WP_264486444.1">
    <property type="nucleotide sequence ID" value="NZ_JAPDDT010000002.1"/>
</dbReference>
<dbReference type="CDD" id="cd00093">
    <property type="entry name" value="HTH_XRE"/>
    <property type="match status" value="1"/>
</dbReference>
<protein>
    <submittedName>
        <fullName evidence="3">HigA family addiction module antitoxin</fullName>
    </submittedName>
</protein>
<evidence type="ECO:0000313" key="4">
    <source>
        <dbReference type="Proteomes" id="UP001320876"/>
    </source>
</evidence>
<dbReference type="PROSITE" id="PS50943">
    <property type="entry name" value="HTH_CROC1"/>
    <property type="match status" value="1"/>
</dbReference>
<accession>A0ABT3GFF6</accession>
<keyword evidence="4" id="KW-1185">Reference proteome</keyword>
<dbReference type="PANTHER" id="PTHR36924">
    <property type="entry name" value="ANTITOXIN HIGA-1"/>
    <property type="match status" value="1"/>
</dbReference>
<dbReference type="Proteomes" id="UP001320876">
    <property type="component" value="Unassembled WGS sequence"/>
</dbReference>
<evidence type="ECO:0000259" key="2">
    <source>
        <dbReference type="PROSITE" id="PS50943"/>
    </source>
</evidence>
<organism evidence="3 4">
    <name type="scientific">Luteolibacter arcticus</name>
    <dbReference type="NCBI Taxonomy" id="1581411"/>
    <lineage>
        <taxon>Bacteria</taxon>
        <taxon>Pseudomonadati</taxon>
        <taxon>Verrucomicrobiota</taxon>
        <taxon>Verrucomicrobiia</taxon>
        <taxon>Verrucomicrobiales</taxon>
        <taxon>Verrucomicrobiaceae</taxon>
        <taxon>Luteolibacter</taxon>
    </lineage>
</organism>
<dbReference type="Gene3D" id="1.10.260.40">
    <property type="entry name" value="lambda repressor-like DNA-binding domains"/>
    <property type="match status" value="1"/>
</dbReference>
<dbReference type="EMBL" id="JAPDDT010000002">
    <property type="protein sequence ID" value="MCW1922335.1"/>
    <property type="molecule type" value="Genomic_DNA"/>
</dbReference>
<sequence>MKRKDIGIPLTNSAAALLRDFLEDHGLSQARLAADLHISPQLLNDLLASRRLLTPEHCLKLGRYFGNEPEYWMRLQNHYLFRKTQREKAAELEAVVPLRAAG</sequence>
<dbReference type="InterPro" id="IPR010982">
    <property type="entry name" value="Lambda_DNA-bd_dom_sf"/>
</dbReference>
<dbReference type="PANTHER" id="PTHR36924:SF1">
    <property type="entry name" value="ANTITOXIN HIGA-1"/>
    <property type="match status" value="1"/>
</dbReference>
<reference evidence="3 4" key="1">
    <citation type="submission" date="2022-10" db="EMBL/GenBank/DDBJ databases">
        <title>Luteolibacter arcticus strain CCTCC AB 2014275, whole genome shotgun sequencing project.</title>
        <authorList>
            <person name="Zhao G."/>
            <person name="Shen L."/>
        </authorList>
    </citation>
    <scope>NUCLEOTIDE SEQUENCE [LARGE SCALE GENOMIC DNA]</scope>
    <source>
        <strain evidence="3 4">CCTCC AB 2014275</strain>
    </source>
</reference>
<feature type="domain" description="HTH cro/C1-type" evidence="2">
    <location>
        <begin position="18"/>
        <end position="72"/>
    </location>
</feature>
<dbReference type="Pfam" id="PF01381">
    <property type="entry name" value="HTH_3"/>
    <property type="match status" value="1"/>
</dbReference>
<dbReference type="InterPro" id="IPR001387">
    <property type="entry name" value="Cro/C1-type_HTH"/>
</dbReference>
<evidence type="ECO:0000256" key="1">
    <source>
        <dbReference type="ARBA" id="ARBA00023125"/>
    </source>
</evidence>
<dbReference type="SUPFAM" id="SSF47413">
    <property type="entry name" value="lambda repressor-like DNA-binding domains"/>
    <property type="match status" value="1"/>
</dbReference>